<dbReference type="Gene3D" id="3.90.1150.10">
    <property type="entry name" value="Aspartate Aminotransferase, domain 1"/>
    <property type="match status" value="1"/>
</dbReference>
<keyword evidence="3" id="KW-0663">Pyridoxal phosphate</keyword>
<dbReference type="OrthoDB" id="9774495at2"/>
<dbReference type="EMBL" id="QXGM01000002">
    <property type="protein sequence ID" value="RSX54796.1"/>
    <property type="molecule type" value="Genomic_DNA"/>
</dbReference>
<evidence type="ECO:0000256" key="1">
    <source>
        <dbReference type="ARBA" id="ARBA00001933"/>
    </source>
</evidence>
<evidence type="ECO:0000313" key="5">
    <source>
        <dbReference type="EMBL" id="RSX54796.1"/>
    </source>
</evidence>
<reference evidence="5 6" key="1">
    <citation type="submission" date="2018-09" db="EMBL/GenBank/DDBJ databases">
        <title>Characterization of the phylogenetic diversity of five novel species belonging to the genus Bifidobacterium.</title>
        <authorList>
            <person name="Lugli G.A."/>
            <person name="Duranti S."/>
            <person name="Milani C."/>
        </authorList>
    </citation>
    <scope>NUCLEOTIDE SEQUENCE [LARGE SCALE GENOMIC DNA]</scope>
    <source>
        <strain evidence="5 6">2036B</strain>
    </source>
</reference>
<dbReference type="GO" id="GO:0016829">
    <property type="term" value="F:lyase activity"/>
    <property type="evidence" value="ECO:0007669"/>
    <property type="project" value="UniProtKB-KW"/>
</dbReference>
<name>A0A430FPQ3_9BIFI</name>
<comment type="cofactor">
    <cofactor evidence="1">
        <name>pyridoxal 5'-phosphate</name>
        <dbReference type="ChEBI" id="CHEBI:597326"/>
    </cofactor>
</comment>
<protein>
    <submittedName>
        <fullName evidence="5">Amino acid lyase</fullName>
    </submittedName>
</protein>
<dbReference type="InterPro" id="IPR015424">
    <property type="entry name" value="PyrdxlP-dep_Trfase"/>
</dbReference>
<feature type="domain" description="Aromatic amino acid beta-eliminating lyase/threonine aldolase" evidence="4">
    <location>
        <begin position="13"/>
        <end position="294"/>
    </location>
</feature>
<dbReference type="InterPro" id="IPR015421">
    <property type="entry name" value="PyrdxlP-dep_Trfase_major"/>
</dbReference>
<dbReference type="SUPFAM" id="SSF53383">
    <property type="entry name" value="PLP-dependent transferases"/>
    <property type="match status" value="1"/>
</dbReference>
<dbReference type="Proteomes" id="UP000287609">
    <property type="component" value="Unassembled WGS sequence"/>
</dbReference>
<proteinExistence type="inferred from homology"/>
<dbReference type="Gene3D" id="3.40.640.10">
    <property type="entry name" value="Type I PLP-dependent aspartate aminotransferase-like (Major domain)"/>
    <property type="match status" value="1"/>
</dbReference>
<keyword evidence="6" id="KW-1185">Reference proteome</keyword>
<evidence type="ECO:0000256" key="3">
    <source>
        <dbReference type="ARBA" id="ARBA00022898"/>
    </source>
</evidence>
<dbReference type="InterPro" id="IPR001597">
    <property type="entry name" value="ArAA_b-elim_lyase/Thr_aldolase"/>
</dbReference>
<dbReference type="PANTHER" id="PTHR48097">
    <property type="entry name" value="L-THREONINE ALDOLASE-RELATED"/>
    <property type="match status" value="1"/>
</dbReference>
<dbReference type="Pfam" id="PF01212">
    <property type="entry name" value="Beta_elim_lyase"/>
    <property type="match status" value="1"/>
</dbReference>
<dbReference type="AlphaFoldDB" id="A0A430FPQ3"/>
<evidence type="ECO:0000256" key="2">
    <source>
        <dbReference type="ARBA" id="ARBA00006966"/>
    </source>
</evidence>
<comment type="similarity">
    <text evidence="2">Belongs to the threonine aldolase family.</text>
</comment>
<sequence>MLSFENDYSSAAAPQILDRLQHIAAEQHPGYGSDQYCQMATEKIRQACQNPEADVWFLTGGTQTNATVLDTITPAYAGIVCADSGHINVHEAGAVEATGHKVLTIPGKNGKLVAADVDDYCSQFEGDANHTHMVYPGSVYVSQSTEYGTVYSRDELAALAQVAHDHGMPLYVDGARLGYALESSECDMTLADMAMIADVFTIGGTKQGALFGEAVVFTKHNTPSHFLTLIKQHGALLAKGFLLGLQFDTLFTDNLYFRLAKHADDAAERIRTALLSKGYTLTFDSPTNQIMITVTNEQADALIKQVRLSFIERLDKDHVVLRICTSWATTDEQVDALIALL</sequence>
<dbReference type="GO" id="GO:0006520">
    <property type="term" value="P:amino acid metabolic process"/>
    <property type="evidence" value="ECO:0007669"/>
    <property type="project" value="InterPro"/>
</dbReference>
<dbReference type="RefSeq" id="WP_125963495.1">
    <property type="nucleotide sequence ID" value="NZ_QXGM01000002.1"/>
</dbReference>
<gene>
    <name evidence="5" type="ORF">D2E26_0850</name>
</gene>
<evidence type="ECO:0000259" key="4">
    <source>
        <dbReference type="Pfam" id="PF01212"/>
    </source>
</evidence>
<comment type="caution">
    <text evidence="5">The sequence shown here is derived from an EMBL/GenBank/DDBJ whole genome shotgun (WGS) entry which is preliminary data.</text>
</comment>
<organism evidence="5 6">
    <name type="scientific">Bifidobacterium dolichotidis</name>
    <dbReference type="NCBI Taxonomy" id="2306976"/>
    <lineage>
        <taxon>Bacteria</taxon>
        <taxon>Bacillati</taxon>
        <taxon>Actinomycetota</taxon>
        <taxon>Actinomycetes</taxon>
        <taxon>Bifidobacteriales</taxon>
        <taxon>Bifidobacteriaceae</taxon>
        <taxon>Bifidobacterium</taxon>
    </lineage>
</organism>
<dbReference type="InterPro" id="IPR015422">
    <property type="entry name" value="PyrdxlP-dep_Trfase_small"/>
</dbReference>
<evidence type="ECO:0000313" key="6">
    <source>
        <dbReference type="Proteomes" id="UP000287609"/>
    </source>
</evidence>
<dbReference type="PANTHER" id="PTHR48097:SF5">
    <property type="entry name" value="LOW SPECIFICITY L-THREONINE ALDOLASE"/>
    <property type="match status" value="1"/>
</dbReference>
<accession>A0A430FPQ3</accession>
<keyword evidence="5" id="KW-0456">Lyase</keyword>